<dbReference type="GO" id="GO:0005829">
    <property type="term" value="C:cytosol"/>
    <property type="evidence" value="ECO:0007669"/>
    <property type="project" value="TreeGrafter"/>
</dbReference>
<dbReference type="InterPro" id="IPR007229">
    <property type="entry name" value="Nic_PRibTrfase-Fam"/>
</dbReference>
<protein>
    <recommendedName>
        <fullName evidence="3 9">Nicotinate phosphoribosyltransferase</fullName>
        <ecNumber evidence="3 9">6.3.4.21</ecNumber>
    </recommendedName>
</protein>
<dbReference type="InterPro" id="IPR041525">
    <property type="entry name" value="N/Namide_PRibTrfase"/>
</dbReference>
<evidence type="ECO:0000256" key="5">
    <source>
        <dbReference type="ARBA" id="ARBA00022598"/>
    </source>
</evidence>
<dbReference type="InterPro" id="IPR040727">
    <property type="entry name" value="NAPRTase_N"/>
</dbReference>
<keyword evidence="5 9" id="KW-0436">Ligase</keyword>
<dbReference type="SUPFAM" id="SSF54675">
    <property type="entry name" value="Nicotinate/Quinolinate PRTase N-terminal domain-like"/>
    <property type="match status" value="1"/>
</dbReference>
<feature type="domain" description="Nicotinate phosphoribosyltransferase N-terminal" evidence="11">
    <location>
        <begin position="34"/>
        <end position="156"/>
    </location>
</feature>
<comment type="function">
    <text evidence="9">Catalyzes the first step in the biosynthesis of NAD from nicotinic acid, the ATP-dependent synthesis of beta-nicotinate D-ribonucleotide from nicotinate and 5-phospho-D-ribose 1-phosphate.</text>
</comment>
<dbReference type="GO" id="GO:0004516">
    <property type="term" value="F:nicotinate phosphoribosyltransferase activity"/>
    <property type="evidence" value="ECO:0007669"/>
    <property type="project" value="UniProtKB-UniRule"/>
</dbReference>
<evidence type="ECO:0000256" key="6">
    <source>
        <dbReference type="ARBA" id="ARBA00022642"/>
    </source>
</evidence>
<keyword evidence="6 9" id="KW-0662">Pyridine nucleotide biosynthesis</keyword>
<comment type="caution">
    <text evidence="12">The sequence shown here is derived from an EMBL/GenBank/DDBJ whole genome shotgun (WGS) entry which is preliminary data.</text>
</comment>
<comment type="similarity">
    <text evidence="2 9">Belongs to the NAPRTase family.</text>
</comment>
<reference evidence="12" key="2">
    <citation type="journal article" date="2021" name="Syst. Appl. Microbiol.">
        <title>Roseomonas hellenica sp. nov., isolated from roots of wild-growing Alkanna tinctoria.</title>
        <authorList>
            <person name="Rat A."/>
            <person name="Naranjo H.D."/>
            <person name="Lebbe L."/>
            <person name="Cnockaert M."/>
            <person name="Krigas N."/>
            <person name="Grigoriadou K."/>
            <person name="Maloupa E."/>
            <person name="Willems A."/>
        </authorList>
    </citation>
    <scope>NUCLEOTIDE SEQUENCE</scope>
    <source>
        <strain evidence="12">LMG 31228</strain>
    </source>
</reference>
<keyword evidence="12" id="KW-0328">Glycosyltransferase</keyword>
<evidence type="ECO:0000313" key="12">
    <source>
        <dbReference type="EMBL" id="MBR0680776.1"/>
    </source>
</evidence>
<dbReference type="PANTHER" id="PTHR11098">
    <property type="entry name" value="NICOTINATE PHOSPHORIBOSYLTRANSFERASE"/>
    <property type="match status" value="1"/>
</dbReference>
<dbReference type="InterPro" id="IPR006405">
    <property type="entry name" value="Nic_PRibTrfase_pncB"/>
</dbReference>
<reference evidence="12" key="1">
    <citation type="submission" date="2020-01" db="EMBL/GenBank/DDBJ databases">
        <authorList>
            <person name="Rat A."/>
        </authorList>
    </citation>
    <scope>NUCLEOTIDE SEQUENCE</scope>
    <source>
        <strain evidence="12">LMG 31228</strain>
    </source>
</reference>
<accession>A0A9X9XAP0</accession>
<dbReference type="EMBL" id="JAAEDL010000008">
    <property type="protein sequence ID" value="MBR0680776.1"/>
    <property type="molecule type" value="Genomic_DNA"/>
</dbReference>
<dbReference type="Gene3D" id="3.20.20.70">
    <property type="entry name" value="Aldolase class I"/>
    <property type="match status" value="1"/>
</dbReference>
<evidence type="ECO:0000256" key="3">
    <source>
        <dbReference type="ARBA" id="ARBA00013236"/>
    </source>
</evidence>
<dbReference type="FunFam" id="3.20.20.70:FF:000076">
    <property type="entry name" value="Nicotinate phosphoribosyltransferase"/>
    <property type="match status" value="1"/>
</dbReference>
<keyword evidence="7 9" id="KW-0808">Transferase</keyword>
<dbReference type="NCBIfam" id="TIGR01513">
    <property type="entry name" value="NAPRTase_put"/>
    <property type="match status" value="1"/>
</dbReference>
<dbReference type="Pfam" id="PF04095">
    <property type="entry name" value="NAPRTase"/>
    <property type="match status" value="1"/>
</dbReference>
<proteinExistence type="inferred from homology"/>
<dbReference type="SUPFAM" id="SSF51690">
    <property type="entry name" value="Nicotinate/Quinolinate PRTase C-terminal domain-like"/>
    <property type="match status" value="1"/>
</dbReference>
<evidence type="ECO:0000256" key="4">
    <source>
        <dbReference type="ARBA" id="ARBA00022553"/>
    </source>
</evidence>
<evidence type="ECO:0000313" key="13">
    <source>
        <dbReference type="Proteomes" id="UP001138709"/>
    </source>
</evidence>
<sequence>MNASRWRISPPPCRCSGACWPPGPDAVSADGLELFADLYEFRMAHAYHALGMEEEAVFSLFVRRLPAGRNFLLACGAEDFCDTLEALRFGGDSLAYLRGLGAFPEEFLAWLARLRFSGAVHAVPEGTPVFAGEPLIEVVAPIAEAQLLETLAMNMVGLQTLLASKAARVVAAAAGRPVVEFGSRRAQGIDAALAGARAFHLAGVAATSNVLAGARHGIPVAGTMAHSFVQAFAREADAFRAFAHHYPETILLVDTYDTAAGVRRVVELARELGAAFRVRGIRLDSGDLAALARQARGILDHAGLTQVQIFASGGLDEHRIAALLAAGAPIDAFGVGTEMSVSGDAPALDIAYKLTAYAGQGRMKLSEGKRTLPGRKQVFRTATGDTVALAGEDLPGEPLLRQVMAGGRRAAPRPPLATSRQNAAERIAALPAPLRALAPATPPYPVAISPALAAEEGQVRARLSAANLPPRPVG</sequence>
<comment type="PTM">
    <text evidence="9">Transiently phosphorylated on a His residue during the reaction cycle. Phosphorylation strongly increases the affinity for substrates and increases the rate of nicotinate D-ribonucleotide production. Dephosphorylation regenerates the low-affinity form of the enzyme, leading to product release.</text>
</comment>
<dbReference type="PANTHER" id="PTHR11098:SF1">
    <property type="entry name" value="NICOTINATE PHOSPHORIBOSYLTRANSFERASE"/>
    <property type="match status" value="1"/>
</dbReference>
<gene>
    <name evidence="12" type="ORF">GXW74_09775</name>
</gene>
<evidence type="ECO:0000259" key="10">
    <source>
        <dbReference type="Pfam" id="PF04095"/>
    </source>
</evidence>
<feature type="domain" description="Nicotinate/nicotinamide phosphoribosyltransferase" evidence="10">
    <location>
        <begin position="179"/>
        <end position="377"/>
    </location>
</feature>
<dbReference type="NCBIfam" id="NF009131">
    <property type="entry name" value="PRK12484.1"/>
    <property type="match status" value="1"/>
</dbReference>
<dbReference type="InterPro" id="IPR013785">
    <property type="entry name" value="Aldolase_TIM"/>
</dbReference>
<dbReference type="AlphaFoldDB" id="A0A9X9XAP0"/>
<name>A0A9X9XAP0_9PROT</name>
<evidence type="ECO:0000256" key="1">
    <source>
        <dbReference type="ARBA" id="ARBA00004952"/>
    </source>
</evidence>
<dbReference type="InterPro" id="IPR036068">
    <property type="entry name" value="Nicotinate_pribotase-like_C"/>
</dbReference>
<dbReference type="GO" id="GO:0047280">
    <property type="term" value="F:nicotinamide phosphoribosyltransferase activity"/>
    <property type="evidence" value="ECO:0007669"/>
    <property type="project" value="UniProtKB-ARBA"/>
</dbReference>
<evidence type="ECO:0000259" key="11">
    <source>
        <dbReference type="Pfam" id="PF17767"/>
    </source>
</evidence>
<keyword evidence="13" id="KW-1185">Reference proteome</keyword>
<dbReference type="NCBIfam" id="NF006696">
    <property type="entry name" value="PRK09243.1-3"/>
    <property type="match status" value="1"/>
</dbReference>
<dbReference type="EC" id="6.3.4.21" evidence="3 9"/>
<dbReference type="Proteomes" id="UP001138709">
    <property type="component" value="Unassembled WGS sequence"/>
</dbReference>
<dbReference type="Gene3D" id="3.20.140.10">
    <property type="entry name" value="nicotinate phosphoribosyltransferase"/>
    <property type="match status" value="2"/>
</dbReference>
<evidence type="ECO:0000256" key="8">
    <source>
        <dbReference type="ARBA" id="ARBA00048668"/>
    </source>
</evidence>
<dbReference type="PIRSF" id="PIRSF000484">
    <property type="entry name" value="NAPRT"/>
    <property type="match status" value="1"/>
</dbReference>
<dbReference type="GO" id="GO:0034355">
    <property type="term" value="P:NAD+ biosynthetic process via the salvage pathway"/>
    <property type="evidence" value="ECO:0007669"/>
    <property type="project" value="UniProtKB-ARBA"/>
</dbReference>
<evidence type="ECO:0000256" key="9">
    <source>
        <dbReference type="RuleBase" id="RU365100"/>
    </source>
</evidence>
<keyword evidence="4" id="KW-0597">Phosphoprotein</keyword>
<dbReference type="Pfam" id="PF17767">
    <property type="entry name" value="NAPRTase_N"/>
    <property type="match status" value="1"/>
</dbReference>
<evidence type="ECO:0000256" key="7">
    <source>
        <dbReference type="ARBA" id="ARBA00022679"/>
    </source>
</evidence>
<evidence type="ECO:0000256" key="2">
    <source>
        <dbReference type="ARBA" id="ARBA00010897"/>
    </source>
</evidence>
<comment type="pathway">
    <text evidence="1 9">Cofactor biosynthesis; NAD(+) biosynthesis; nicotinate D-ribonucleotide from nicotinate: step 1/1.</text>
</comment>
<organism evidence="12 13">
    <name type="scientific">Neoroseomonas eburnea</name>
    <dbReference type="NCBI Taxonomy" id="1346889"/>
    <lineage>
        <taxon>Bacteria</taxon>
        <taxon>Pseudomonadati</taxon>
        <taxon>Pseudomonadota</taxon>
        <taxon>Alphaproteobacteria</taxon>
        <taxon>Acetobacterales</taxon>
        <taxon>Acetobacteraceae</taxon>
        <taxon>Neoroseomonas</taxon>
    </lineage>
</organism>
<dbReference type="CDD" id="cd01570">
    <property type="entry name" value="NAPRTase_A"/>
    <property type="match status" value="1"/>
</dbReference>
<comment type="catalytic activity">
    <reaction evidence="8 9">
        <text>5-phospho-alpha-D-ribose 1-diphosphate + nicotinate + ATP + H2O = nicotinate beta-D-ribonucleotide + ADP + phosphate + diphosphate</text>
        <dbReference type="Rhea" id="RHEA:36163"/>
        <dbReference type="ChEBI" id="CHEBI:15377"/>
        <dbReference type="ChEBI" id="CHEBI:30616"/>
        <dbReference type="ChEBI" id="CHEBI:32544"/>
        <dbReference type="ChEBI" id="CHEBI:33019"/>
        <dbReference type="ChEBI" id="CHEBI:43474"/>
        <dbReference type="ChEBI" id="CHEBI:57502"/>
        <dbReference type="ChEBI" id="CHEBI:58017"/>
        <dbReference type="ChEBI" id="CHEBI:456216"/>
        <dbReference type="EC" id="6.3.4.21"/>
    </reaction>
</comment>